<gene>
    <name evidence="2" type="ORF">ET464_11120</name>
</gene>
<evidence type="ECO:0000313" key="2">
    <source>
        <dbReference type="EMBL" id="QAY66864.1"/>
    </source>
</evidence>
<protein>
    <recommendedName>
        <fullName evidence="4">Copper amine oxidase N-terminal domain-containing protein</fullName>
    </recommendedName>
</protein>
<dbReference type="EMBL" id="CP035492">
    <property type="protein sequence ID" value="QAY66864.1"/>
    <property type="molecule type" value="Genomic_DNA"/>
</dbReference>
<accession>A0A4P6EV58</accession>
<keyword evidence="3" id="KW-1185">Reference proteome</keyword>
<organism evidence="2 3">
    <name type="scientific">Paenibacillus protaetiae</name>
    <dbReference type="NCBI Taxonomy" id="2509456"/>
    <lineage>
        <taxon>Bacteria</taxon>
        <taxon>Bacillati</taxon>
        <taxon>Bacillota</taxon>
        <taxon>Bacilli</taxon>
        <taxon>Bacillales</taxon>
        <taxon>Paenibacillaceae</taxon>
        <taxon>Paenibacillus</taxon>
    </lineage>
</organism>
<name>A0A4P6EV58_9BACL</name>
<evidence type="ECO:0000313" key="3">
    <source>
        <dbReference type="Proteomes" id="UP000293568"/>
    </source>
</evidence>
<dbReference type="RefSeq" id="WP_129440875.1">
    <property type="nucleotide sequence ID" value="NZ_CP035492.1"/>
</dbReference>
<evidence type="ECO:0000256" key="1">
    <source>
        <dbReference type="SAM" id="SignalP"/>
    </source>
</evidence>
<feature type="signal peptide" evidence="1">
    <location>
        <begin position="1"/>
        <end position="25"/>
    </location>
</feature>
<reference evidence="2 3" key="1">
    <citation type="submission" date="2019-01" db="EMBL/GenBank/DDBJ databases">
        <title>Genome sequencing of strain FW100M-2.</title>
        <authorList>
            <person name="Heo J."/>
            <person name="Kim S.-J."/>
            <person name="Kim J.-S."/>
            <person name="Hong S.-B."/>
            <person name="Kwon S.-W."/>
        </authorList>
    </citation>
    <scope>NUCLEOTIDE SEQUENCE [LARGE SCALE GENOMIC DNA]</scope>
    <source>
        <strain evidence="2 3">FW100M-2</strain>
    </source>
</reference>
<dbReference type="Proteomes" id="UP000293568">
    <property type="component" value="Chromosome"/>
</dbReference>
<dbReference type="OrthoDB" id="279535at2"/>
<sequence>MLKAGKLTKAMIVAGAIALAVPAVAMASSSASVNVSVNGRAVQSSSTYITSAGQTYVDIAAFSSVAGVSYTLSADKKTAVINGTTIQVLLNNGVPVALARDLAQAAGASKVNWNNKTKSVEITYNAKLVVYGDTVSQLGGCIVQNRFVVGDTIIFRMKAVNSETGQLAENAKLQLHLSTGEVLDMTLGEHPPETPGAEKFWTVAYKITGDTPTGTLNYSVTAETDTLKGEYKPFNVMPSLITIVAADQTAAPAN</sequence>
<proteinExistence type="predicted"/>
<dbReference type="AlphaFoldDB" id="A0A4P6EV58"/>
<keyword evidence="1" id="KW-0732">Signal</keyword>
<feature type="chain" id="PRO_5039677244" description="Copper amine oxidase N-terminal domain-containing protein" evidence="1">
    <location>
        <begin position="26"/>
        <end position="254"/>
    </location>
</feature>
<dbReference type="KEGG" id="pprt:ET464_11120"/>
<evidence type="ECO:0008006" key="4">
    <source>
        <dbReference type="Google" id="ProtNLM"/>
    </source>
</evidence>